<gene>
    <name evidence="9" type="ORF">MU846_02850</name>
</gene>
<dbReference type="Pfam" id="PF02472">
    <property type="entry name" value="ExbD"/>
    <property type="match status" value="1"/>
</dbReference>
<organism evidence="9 10">
    <name type="scientific">Alcanivorax quisquiliarum</name>
    <dbReference type="NCBI Taxonomy" id="2933565"/>
    <lineage>
        <taxon>Bacteria</taxon>
        <taxon>Pseudomonadati</taxon>
        <taxon>Pseudomonadota</taxon>
        <taxon>Gammaproteobacteria</taxon>
        <taxon>Oceanospirillales</taxon>
        <taxon>Alcanivoracaceae</taxon>
        <taxon>Alcanivorax</taxon>
    </lineage>
</organism>
<evidence type="ECO:0000256" key="3">
    <source>
        <dbReference type="ARBA" id="ARBA00022475"/>
    </source>
</evidence>
<evidence type="ECO:0000313" key="9">
    <source>
        <dbReference type="EMBL" id="MCK0536637.1"/>
    </source>
</evidence>
<evidence type="ECO:0000256" key="5">
    <source>
        <dbReference type="ARBA" id="ARBA00022989"/>
    </source>
</evidence>
<keyword evidence="4 7" id="KW-0812">Transmembrane</keyword>
<evidence type="ECO:0000256" key="8">
    <source>
        <dbReference type="SAM" id="Phobius"/>
    </source>
</evidence>
<name>A0ABT0E4T0_9GAMM</name>
<protein>
    <submittedName>
        <fullName evidence="9">Biopolymer transporter ExbD</fullName>
    </submittedName>
</protein>
<evidence type="ECO:0000256" key="2">
    <source>
        <dbReference type="ARBA" id="ARBA00005811"/>
    </source>
</evidence>
<dbReference type="Proteomes" id="UP001165524">
    <property type="component" value="Unassembled WGS sequence"/>
</dbReference>
<keyword evidence="10" id="KW-1185">Reference proteome</keyword>
<reference evidence="9" key="1">
    <citation type="submission" date="2022-04" db="EMBL/GenBank/DDBJ databases">
        <title>Alcanivorax sp. CY1518 draft genome sequence.</title>
        <authorList>
            <person name="Zhao G."/>
            <person name="An M."/>
        </authorList>
    </citation>
    <scope>NUCLEOTIDE SEQUENCE</scope>
    <source>
        <strain evidence="9">CY1518</strain>
    </source>
</reference>
<keyword evidence="6 8" id="KW-0472">Membrane</keyword>
<feature type="transmembrane region" description="Helical" evidence="8">
    <location>
        <begin position="21"/>
        <end position="42"/>
    </location>
</feature>
<comment type="caution">
    <text evidence="9">The sequence shown here is derived from an EMBL/GenBank/DDBJ whole genome shotgun (WGS) entry which is preliminary data.</text>
</comment>
<evidence type="ECO:0000256" key="1">
    <source>
        <dbReference type="ARBA" id="ARBA00004162"/>
    </source>
</evidence>
<sequence length="172" mass="19371">MNPKSVRARRKARHYQRRRKVPGLNLTALMDIFTVLVFFLLVNSSNSQQLPANPDIVLPESAAQELPEEMLTIQISPHSILLQERPLMSVDDAMQHHGRVLPALVHELERYADRATQLGGPADEGRGLMIMADRHTPYALLERIMHSANQTEYSRLRFAVLRSNGSNGSEAP</sequence>
<dbReference type="InterPro" id="IPR003400">
    <property type="entry name" value="ExbD"/>
</dbReference>
<evidence type="ECO:0000313" key="10">
    <source>
        <dbReference type="Proteomes" id="UP001165524"/>
    </source>
</evidence>
<comment type="subcellular location">
    <subcellularLocation>
        <location evidence="1">Cell membrane</location>
        <topology evidence="1">Single-pass membrane protein</topology>
    </subcellularLocation>
    <subcellularLocation>
        <location evidence="7">Cell membrane</location>
        <topology evidence="7">Single-pass type II membrane protein</topology>
    </subcellularLocation>
</comment>
<evidence type="ECO:0000256" key="4">
    <source>
        <dbReference type="ARBA" id="ARBA00022692"/>
    </source>
</evidence>
<keyword evidence="7" id="KW-0653">Protein transport</keyword>
<comment type="similarity">
    <text evidence="2 7">Belongs to the ExbD/TolR family.</text>
</comment>
<evidence type="ECO:0000256" key="7">
    <source>
        <dbReference type="RuleBase" id="RU003879"/>
    </source>
</evidence>
<dbReference type="EMBL" id="JALKII010000001">
    <property type="protein sequence ID" value="MCK0536637.1"/>
    <property type="molecule type" value="Genomic_DNA"/>
</dbReference>
<evidence type="ECO:0000256" key="6">
    <source>
        <dbReference type="ARBA" id="ARBA00023136"/>
    </source>
</evidence>
<proteinExistence type="inferred from homology"/>
<keyword evidence="5 8" id="KW-1133">Transmembrane helix</keyword>
<dbReference type="RefSeq" id="WP_246948121.1">
    <property type="nucleotide sequence ID" value="NZ_JALKII010000001.1"/>
</dbReference>
<keyword evidence="3" id="KW-1003">Cell membrane</keyword>
<keyword evidence="7" id="KW-0813">Transport</keyword>
<accession>A0ABT0E4T0</accession>